<evidence type="ECO:0000259" key="6">
    <source>
        <dbReference type="PROSITE" id="PS50123"/>
    </source>
</evidence>
<dbReference type="PRINTS" id="PR00996">
    <property type="entry name" value="CHERMTFRASE"/>
</dbReference>
<protein>
    <recommendedName>
        <fullName evidence="2">protein-glutamate O-methyltransferase</fullName>
        <ecNumber evidence="2">2.1.1.80</ecNumber>
    </recommendedName>
</protein>
<dbReference type="InterPro" id="IPR036804">
    <property type="entry name" value="CheR_N_sf"/>
</dbReference>
<organism evidence="7 8">
    <name type="scientific">Desulforudis audaxviator (strain MP104C)</name>
    <dbReference type="NCBI Taxonomy" id="477974"/>
    <lineage>
        <taxon>Bacteria</taxon>
        <taxon>Bacillati</taxon>
        <taxon>Bacillota</taxon>
        <taxon>Clostridia</taxon>
        <taxon>Thermoanaerobacterales</taxon>
        <taxon>Candidatus Desulforudaceae</taxon>
        <taxon>Candidatus Desulforudis</taxon>
    </lineage>
</organism>
<evidence type="ECO:0000313" key="8">
    <source>
        <dbReference type="Proteomes" id="UP000008544"/>
    </source>
</evidence>
<dbReference type="GO" id="GO:0008983">
    <property type="term" value="F:protein-glutamate O-methyltransferase activity"/>
    <property type="evidence" value="ECO:0007669"/>
    <property type="project" value="UniProtKB-EC"/>
</dbReference>
<accession>B1I5I9</accession>
<dbReference type="Proteomes" id="UP000008544">
    <property type="component" value="Chromosome"/>
</dbReference>
<dbReference type="OrthoDB" id="9816309at2"/>
<dbReference type="SUPFAM" id="SSF53335">
    <property type="entry name" value="S-adenosyl-L-methionine-dependent methyltransferases"/>
    <property type="match status" value="1"/>
</dbReference>
<keyword evidence="5" id="KW-0949">S-adenosyl-L-methionine</keyword>
<dbReference type="PANTHER" id="PTHR24422:SF19">
    <property type="entry name" value="CHEMOTAXIS PROTEIN METHYLTRANSFERASE"/>
    <property type="match status" value="1"/>
</dbReference>
<comment type="catalytic activity">
    <reaction evidence="1">
        <text>L-glutamyl-[protein] + S-adenosyl-L-methionine = [protein]-L-glutamate 5-O-methyl ester + S-adenosyl-L-homocysteine</text>
        <dbReference type="Rhea" id="RHEA:24452"/>
        <dbReference type="Rhea" id="RHEA-COMP:10208"/>
        <dbReference type="Rhea" id="RHEA-COMP:10311"/>
        <dbReference type="ChEBI" id="CHEBI:29973"/>
        <dbReference type="ChEBI" id="CHEBI:57856"/>
        <dbReference type="ChEBI" id="CHEBI:59789"/>
        <dbReference type="ChEBI" id="CHEBI:82795"/>
        <dbReference type="EC" id="2.1.1.80"/>
    </reaction>
</comment>
<dbReference type="EC" id="2.1.1.80" evidence="2"/>
<dbReference type="PROSITE" id="PS50123">
    <property type="entry name" value="CHER"/>
    <property type="match status" value="1"/>
</dbReference>
<dbReference type="AlphaFoldDB" id="B1I5I9"/>
<feature type="domain" description="CheR-type methyltransferase" evidence="6">
    <location>
        <begin position="1"/>
        <end position="257"/>
    </location>
</feature>
<evidence type="ECO:0000256" key="4">
    <source>
        <dbReference type="ARBA" id="ARBA00022679"/>
    </source>
</evidence>
<evidence type="ECO:0000313" key="7">
    <source>
        <dbReference type="EMBL" id="ACA60236.1"/>
    </source>
</evidence>
<evidence type="ECO:0000256" key="3">
    <source>
        <dbReference type="ARBA" id="ARBA00022603"/>
    </source>
</evidence>
<dbReference type="PANTHER" id="PTHR24422">
    <property type="entry name" value="CHEMOTAXIS PROTEIN METHYLTRANSFERASE"/>
    <property type="match status" value="1"/>
</dbReference>
<dbReference type="HOGENOM" id="CLU_025854_1_1_9"/>
<keyword evidence="3 7" id="KW-0489">Methyltransferase</keyword>
<dbReference type="STRING" id="477974.Daud_1740"/>
<dbReference type="GO" id="GO:0032259">
    <property type="term" value="P:methylation"/>
    <property type="evidence" value="ECO:0007669"/>
    <property type="project" value="UniProtKB-KW"/>
</dbReference>
<reference evidence="8" key="1">
    <citation type="submission" date="2007-10" db="EMBL/GenBank/DDBJ databases">
        <title>Complete sequence of chromosome of Desulforudis audaxviator MP104C.</title>
        <authorList>
            <person name="Copeland A."/>
            <person name="Lucas S."/>
            <person name="Lapidus A."/>
            <person name="Barry K."/>
            <person name="Glavina del Rio T."/>
            <person name="Dalin E."/>
            <person name="Tice H."/>
            <person name="Bruce D."/>
            <person name="Pitluck S."/>
            <person name="Lowry S.R."/>
            <person name="Larimer F."/>
            <person name="Land M.L."/>
            <person name="Hauser L."/>
            <person name="Kyrpides N."/>
            <person name="Ivanova N.N."/>
            <person name="Richardson P."/>
        </authorList>
    </citation>
    <scope>NUCLEOTIDE SEQUENCE [LARGE SCALE GENOMIC DNA]</scope>
    <source>
        <strain evidence="8">MP104C</strain>
    </source>
</reference>
<dbReference type="KEGG" id="dau:Daud_1740"/>
<proteinExistence type="predicted"/>
<dbReference type="Pfam" id="PF03705">
    <property type="entry name" value="CheR_N"/>
    <property type="match status" value="1"/>
</dbReference>
<dbReference type="eggNOG" id="COG1352">
    <property type="taxonomic scope" value="Bacteria"/>
</dbReference>
<dbReference type="EMBL" id="CP000860">
    <property type="protein sequence ID" value="ACA60236.1"/>
    <property type="molecule type" value="Genomic_DNA"/>
</dbReference>
<gene>
    <name evidence="7" type="ordered locus">Daud_1740</name>
</gene>
<dbReference type="InterPro" id="IPR050903">
    <property type="entry name" value="Bact_Chemotaxis_MeTrfase"/>
</dbReference>
<dbReference type="InterPro" id="IPR022641">
    <property type="entry name" value="CheR_N"/>
</dbReference>
<dbReference type="SMART" id="SM00138">
    <property type="entry name" value="MeTrc"/>
    <property type="match status" value="1"/>
</dbReference>
<evidence type="ECO:0000256" key="5">
    <source>
        <dbReference type="ARBA" id="ARBA00022691"/>
    </source>
</evidence>
<dbReference type="CDD" id="cd02440">
    <property type="entry name" value="AdoMet_MTases"/>
    <property type="match status" value="1"/>
</dbReference>
<evidence type="ECO:0000256" key="1">
    <source>
        <dbReference type="ARBA" id="ARBA00001541"/>
    </source>
</evidence>
<sequence>MDFQEFKNRVARDLKLDLNSYKDAQLRRRINTLMIRKKIGSYAEYYRIISGDRQSFADFVDFLTINVTEFFRDIRAFQELEKRVLPELLAGNRRLKIWSAACSNGAEPYSLAIILDELTPGIHHRIEATDLDPNVLQTAVRGLYPPDLLRNMPQSRLEKYFRNENGRYALDPQIKKRVTFRQHDLLADPYGQGFDLIVCRNVQIYFTREAQWRVNSRFSQALRPGGVLFLGASETILNAAEFGLERMAISFYRRTDAGSRFKQGVSKGQ</sequence>
<dbReference type="Gene3D" id="3.40.50.150">
    <property type="entry name" value="Vaccinia Virus protein VP39"/>
    <property type="match status" value="1"/>
</dbReference>
<dbReference type="InterPro" id="IPR029063">
    <property type="entry name" value="SAM-dependent_MTases_sf"/>
</dbReference>
<dbReference type="Pfam" id="PF01739">
    <property type="entry name" value="CheR"/>
    <property type="match status" value="1"/>
</dbReference>
<dbReference type="InterPro" id="IPR022642">
    <property type="entry name" value="CheR_C"/>
</dbReference>
<dbReference type="InterPro" id="IPR000780">
    <property type="entry name" value="CheR_MeTrfase"/>
</dbReference>
<reference evidence="7 8" key="2">
    <citation type="journal article" date="2008" name="Science">
        <title>Environmental genomics reveals a single-species ecosystem deep within Earth.</title>
        <authorList>
            <person name="Chivian D."/>
            <person name="Brodie E.L."/>
            <person name="Alm E.J."/>
            <person name="Culley D.E."/>
            <person name="Dehal P.S."/>
            <person name="Desantis T.Z."/>
            <person name="Gihring T.M."/>
            <person name="Lapidus A."/>
            <person name="Lin L.H."/>
            <person name="Lowry S.R."/>
            <person name="Moser D.P."/>
            <person name="Richardson P.M."/>
            <person name="Southam G."/>
            <person name="Wanger G."/>
            <person name="Pratt L.M."/>
            <person name="Andersen G.L."/>
            <person name="Hazen T.C."/>
            <person name="Brockman F.J."/>
            <person name="Arkin A.P."/>
            <person name="Onstott T.C."/>
        </authorList>
    </citation>
    <scope>NUCLEOTIDE SEQUENCE [LARGE SCALE GENOMIC DNA]</scope>
    <source>
        <strain evidence="7 8">MP104C</strain>
    </source>
</reference>
<dbReference type="Gene3D" id="1.10.155.10">
    <property type="entry name" value="Chemotaxis receptor methyltransferase CheR, N-terminal domain"/>
    <property type="match status" value="1"/>
</dbReference>
<keyword evidence="8" id="KW-1185">Reference proteome</keyword>
<dbReference type="RefSeq" id="WP_012302816.1">
    <property type="nucleotide sequence ID" value="NC_010424.1"/>
</dbReference>
<evidence type="ECO:0000256" key="2">
    <source>
        <dbReference type="ARBA" id="ARBA00012534"/>
    </source>
</evidence>
<dbReference type="SUPFAM" id="SSF47757">
    <property type="entry name" value="Chemotaxis receptor methyltransferase CheR, N-terminal domain"/>
    <property type="match status" value="1"/>
</dbReference>
<keyword evidence="4 7" id="KW-0808">Transferase</keyword>
<name>B1I5I9_DESAP</name>